<gene>
    <name evidence="4" type="ORF">CITCOLO1_LOCUS3060</name>
</gene>
<evidence type="ECO:0008006" key="6">
    <source>
        <dbReference type="Google" id="ProtNLM"/>
    </source>
</evidence>
<protein>
    <recommendedName>
        <fullName evidence="6">Pentatricopeptide repeat-containing protein</fullName>
    </recommendedName>
</protein>
<dbReference type="Pfam" id="PF01535">
    <property type="entry name" value="PPR"/>
    <property type="match status" value="3"/>
</dbReference>
<dbReference type="PANTHER" id="PTHR47447">
    <property type="entry name" value="OS03G0856100 PROTEIN"/>
    <property type="match status" value="1"/>
</dbReference>
<evidence type="ECO:0000313" key="4">
    <source>
        <dbReference type="EMBL" id="CAK9311401.1"/>
    </source>
</evidence>
<dbReference type="EMBL" id="OZ021744">
    <property type="protein sequence ID" value="CAK9311401.1"/>
    <property type="molecule type" value="Genomic_DNA"/>
</dbReference>
<keyword evidence="2" id="KW-0677">Repeat</keyword>
<evidence type="ECO:0000256" key="1">
    <source>
        <dbReference type="ARBA" id="ARBA00007626"/>
    </source>
</evidence>
<dbReference type="PROSITE" id="PS51375">
    <property type="entry name" value="PPR"/>
    <property type="match status" value="6"/>
</dbReference>
<feature type="repeat" description="PPR" evidence="3">
    <location>
        <begin position="402"/>
        <end position="436"/>
    </location>
</feature>
<feature type="repeat" description="PPR" evidence="3">
    <location>
        <begin position="472"/>
        <end position="506"/>
    </location>
</feature>
<dbReference type="Pfam" id="PF13812">
    <property type="entry name" value="PPR_3"/>
    <property type="match status" value="2"/>
</dbReference>
<feature type="repeat" description="PPR" evidence="3">
    <location>
        <begin position="437"/>
        <end position="471"/>
    </location>
</feature>
<comment type="similarity">
    <text evidence="1">Belongs to the PPR family. P subfamily.</text>
</comment>
<dbReference type="NCBIfam" id="TIGR00756">
    <property type="entry name" value="PPR"/>
    <property type="match status" value="4"/>
</dbReference>
<dbReference type="InterPro" id="IPR011990">
    <property type="entry name" value="TPR-like_helical_dom_sf"/>
</dbReference>
<feature type="repeat" description="PPR" evidence="3">
    <location>
        <begin position="262"/>
        <end position="296"/>
    </location>
</feature>
<sequence>MAVTGSPDWSLPPSTFFRKSHLITLIPTSNLALLFSLPASNLRSLHLNSSDCPSPILEQSSIALPDIHLDSNLQDFQLPSLPNVEDLNDFLCGLSQNTGTEDLIYEYYVKAKERAGFRPEKSTLRHLVRYLVRLKKWDLILLVSRDFVDYGVSPDRDTCSRLVSSCVRGGKFKVVKALLEVFERDSDVATAAFEAAMRGYNKLHMYKSTILVFQRLKSARIEADSGCYCRVMEAYLKLGDFERVVELFDEVESRILDFAPFSTKIYGILCESLAKLGRVFESLEFFRDMKKKGIAEDYTIYSALICTFASIQEVKLAEDLFNEAKAKKLLRDPAVFLKLILMHIQQGSLEKALEIVEVMKDFKVGVSDCIFCAIVNGYATRRGYNAAVKVYEKLIEDGCEPGQVTYASAINAYCRVGLYSKAEDMFREMEEKGFDKCVVAYSSLISMYGKTGRLKDAMRLLAKMKERGCQPNVWIYNILMEMHGKAKNLKQVEKLWKEMKRKKIAPDKVSYTSIISAYVKASEFETCERYYREFRMNGGAIDKAMAGIMVGVFSKTSRVDELVKLLRDMNLEGTRLDRRLYRSALNALIDAGLQVQAKWLQDHYAGKSGYV</sequence>
<evidence type="ECO:0000256" key="3">
    <source>
        <dbReference type="PROSITE-ProRule" id="PRU00708"/>
    </source>
</evidence>
<reference evidence="4 5" key="1">
    <citation type="submission" date="2024-03" db="EMBL/GenBank/DDBJ databases">
        <authorList>
            <person name="Gkanogiannis A."/>
            <person name="Becerra Lopez-Lavalle L."/>
        </authorList>
    </citation>
    <scope>NUCLEOTIDE SEQUENCE [LARGE SCALE GENOMIC DNA]</scope>
</reference>
<keyword evidence="5" id="KW-1185">Reference proteome</keyword>
<organism evidence="4 5">
    <name type="scientific">Citrullus colocynthis</name>
    <name type="common">colocynth</name>
    <dbReference type="NCBI Taxonomy" id="252529"/>
    <lineage>
        <taxon>Eukaryota</taxon>
        <taxon>Viridiplantae</taxon>
        <taxon>Streptophyta</taxon>
        <taxon>Embryophyta</taxon>
        <taxon>Tracheophyta</taxon>
        <taxon>Spermatophyta</taxon>
        <taxon>Magnoliopsida</taxon>
        <taxon>eudicotyledons</taxon>
        <taxon>Gunneridae</taxon>
        <taxon>Pentapetalae</taxon>
        <taxon>rosids</taxon>
        <taxon>fabids</taxon>
        <taxon>Cucurbitales</taxon>
        <taxon>Cucurbitaceae</taxon>
        <taxon>Benincaseae</taxon>
        <taxon>Citrullus</taxon>
    </lineage>
</organism>
<feature type="repeat" description="PPR" evidence="3">
    <location>
        <begin position="507"/>
        <end position="541"/>
    </location>
</feature>
<dbReference type="Proteomes" id="UP001642487">
    <property type="component" value="Chromosome 10"/>
</dbReference>
<evidence type="ECO:0000313" key="5">
    <source>
        <dbReference type="Proteomes" id="UP001642487"/>
    </source>
</evidence>
<proteinExistence type="inferred from homology"/>
<dbReference type="InterPro" id="IPR002885">
    <property type="entry name" value="PPR_rpt"/>
</dbReference>
<evidence type="ECO:0000256" key="2">
    <source>
        <dbReference type="ARBA" id="ARBA00022737"/>
    </source>
</evidence>
<feature type="repeat" description="PPR" evidence="3">
    <location>
        <begin position="367"/>
        <end position="401"/>
    </location>
</feature>
<dbReference type="PANTHER" id="PTHR47447:SF21">
    <property type="entry name" value="PENTACOTRIPEPTIDE-REPEAT REGION OF PRORP DOMAIN-CONTAINING PROTEIN"/>
    <property type="match status" value="1"/>
</dbReference>
<dbReference type="Gene3D" id="1.25.40.10">
    <property type="entry name" value="Tetratricopeptide repeat domain"/>
    <property type="match status" value="5"/>
</dbReference>
<accession>A0ABP0XTB4</accession>
<name>A0ABP0XTB4_9ROSI</name>
<dbReference type="SUPFAM" id="SSF81901">
    <property type="entry name" value="HCP-like"/>
    <property type="match status" value="1"/>
</dbReference>